<evidence type="ECO:0000313" key="2">
    <source>
        <dbReference type="EMBL" id="VVE06591.1"/>
    </source>
</evidence>
<evidence type="ECO:0000256" key="1">
    <source>
        <dbReference type="SAM" id="Phobius"/>
    </source>
</evidence>
<sequence length="185" mass="19852">MEVLTLLVPKGAARLLSKVFDGEPFDVQSPLPCAQALAQLQMLTEWRPDKNSLLGSVSTDTIELRISHVFIRGNGTRFRGRLLTSGEGSLLVGSFMSSGYSRFITAVILVLVGVMLFGGLFGGLYQAFTQASSLLNALTVTGFLLVWGAGVCLVGWLVVWNGAPARKDVLEISTAIRHALRGRGT</sequence>
<proteinExistence type="predicted"/>
<keyword evidence="1" id="KW-0812">Transmembrane</keyword>
<evidence type="ECO:0008006" key="4">
    <source>
        <dbReference type="Google" id="ProtNLM"/>
    </source>
</evidence>
<protein>
    <recommendedName>
        <fullName evidence="4">Transmembrane protein</fullName>
    </recommendedName>
</protein>
<keyword evidence="1" id="KW-1133">Transmembrane helix</keyword>
<feature type="transmembrane region" description="Helical" evidence="1">
    <location>
        <begin position="134"/>
        <end position="159"/>
    </location>
</feature>
<organism evidence="2 3">
    <name type="scientific">Pandoraea commovens</name>
    <dbReference type="NCBI Taxonomy" id="2508289"/>
    <lineage>
        <taxon>Bacteria</taxon>
        <taxon>Pseudomonadati</taxon>
        <taxon>Pseudomonadota</taxon>
        <taxon>Betaproteobacteria</taxon>
        <taxon>Burkholderiales</taxon>
        <taxon>Burkholderiaceae</taxon>
        <taxon>Pandoraea</taxon>
    </lineage>
</organism>
<gene>
    <name evidence="2" type="ORF">PCO31010_02424</name>
</gene>
<dbReference type="Proteomes" id="UP000343335">
    <property type="component" value="Unassembled WGS sequence"/>
</dbReference>
<evidence type="ECO:0000313" key="3">
    <source>
        <dbReference type="Proteomes" id="UP000343335"/>
    </source>
</evidence>
<dbReference type="RefSeq" id="WP_150664453.1">
    <property type="nucleotide sequence ID" value="NZ_CABPSA010000003.1"/>
</dbReference>
<feature type="transmembrane region" description="Helical" evidence="1">
    <location>
        <begin position="103"/>
        <end position="128"/>
    </location>
</feature>
<dbReference type="EMBL" id="CABPSA010000003">
    <property type="protein sequence ID" value="VVE06591.1"/>
    <property type="molecule type" value="Genomic_DNA"/>
</dbReference>
<dbReference type="AlphaFoldDB" id="A0A5E4V394"/>
<name>A0A5E4V394_9BURK</name>
<keyword evidence="1" id="KW-0472">Membrane</keyword>
<accession>A0A5E4V394</accession>
<dbReference type="OrthoDB" id="9133567at2"/>
<reference evidence="2 3" key="1">
    <citation type="submission" date="2019-08" db="EMBL/GenBank/DDBJ databases">
        <authorList>
            <person name="Peeters C."/>
        </authorList>
    </citation>
    <scope>NUCLEOTIDE SEQUENCE [LARGE SCALE GENOMIC DNA]</scope>
    <source>
        <strain evidence="2 3">LMG 31010</strain>
    </source>
</reference>